<protein>
    <recommendedName>
        <fullName evidence="15 16">Type III pantothenate kinase</fullName>
        <ecNumber evidence="6 16">2.7.1.33</ecNumber>
    </recommendedName>
    <alternativeName>
        <fullName evidence="16">PanK-III</fullName>
    </alternativeName>
    <alternativeName>
        <fullName evidence="16">Pantothenic acid kinase</fullName>
    </alternativeName>
</protein>
<evidence type="ECO:0000256" key="7">
    <source>
        <dbReference type="ARBA" id="ARBA00022490"/>
    </source>
</evidence>
<dbReference type="eggNOG" id="COG1521">
    <property type="taxonomic scope" value="Bacteria"/>
</dbReference>
<dbReference type="HOGENOM" id="CLU_104130_0_0_0"/>
<evidence type="ECO:0000313" key="18">
    <source>
        <dbReference type="Proteomes" id="UP000002043"/>
    </source>
</evidence>
<dbReference type="PANTHER" id="PTHR34265:SF1">
    <property type="entry name" value="TYPE III PANTOTHENATE KINASE"/>
    <property type="match status" value="1"/>
</dbReference>
<accession>D3SL94</accession>
<feature type="binding site" evidence="16">
    <location>
        <begin position="7"/>
        <end position="14"/>
    </location>
    <ligand>
        <name>ATP</name>
        <dbReference type="ChEBI" id="CHEBI:30616"/>
    </ligand>
</feature>
<evidence type="ECO:0000256" key="3">
    <source>
        <dbReference type="ARBA" id="ARBA00004496"/>
    </source>
</evidence>
<dbReference type="EC" id="2.7.1.33" evidence="6 16"/>
<feature type="binding site" evidence="16">
    <location>
        <position position="161"/>
    </location>
    <ligand>
        <name>substrate</name>
    </ligand>
</feature>
<gene>
    <name evidence="16" type="primary">coaX</name>
    <name evidence="17" type="ordered locus">Thal_0892</name>
</gene>
<feature type="active site" description="Proton acceptor" evidence="16">
    <location>
        <position position="87"/>
    </location>
</feature>
<dbReference type="UniPathway" id="UPA00241">
    <property type="reaction ID" value="UER00352"/>
</dbReference>
<evidence type="ECO:0000256" key="16">
    <source>
        <dbReference type="HAMAP-Rule" id="MF_01274"/>
    </source>
</evidence>
<evidence type="ECO:0000256" key="12">
    <source>
        <dbReference type="ARBA" id="ARBA00022958"/>
    </source>
</evidence>
<comment type="catalytic activity">
    <reaction evidence="1 16">
        <text>(R)-pantothenate + ATP = (R)-4'-phosphopantothenate + ADP + H(+)</text>
        <dbReference type="Rhea" id="RHEA:16373"/>
        <dbReference type="ChEBI" id="CHEBI:10986"/>
        <dbReference type="ChEBI" id="CHEBI:15378"/>
        <dbReference type="ChEBI" id="CHEBI:29032"/>
        <dbReference type="ChEBI" id="CHEBI:30616"/>
        <dbReference type="ChEBI" id="CHEBI:456216"/>
        <dbReference type="EC" id="2.7.1.33"/>
    </reaction>
</comment>
<evidence type="ECO:0000256" key="13">
    <source>
        <dbReference type="ARBA" id="ARBA00022993"/>
    </source>
</evidence>
<dbReference type="HAMAP" id="MF_01274">
    <property type="entry name" value="Pantothen_kinase_3"/>
    <property type="match status" value="1"/>
</dbReference>
<keyword evidence="12 16" id="KW-0630">Potassium</keyword>
<dbReference type="STRING" id="638303.Thal_0892"/>
<dbReference type="GO" id="GO:0015937">
    <property type="term" value="P:coenzyme A biosynthetic process"/>
    <property type="evidence" value="ECO:0007669"/>
    <property type="project" value="UniProtKB-UniRule"/>
</dbReference>
<keyword evidence="7 16" id="KW-0963">Cytoplasm</keyword>
<keyword evidence="18" id="KW-1185">Reference proteome</keyword>
<sequence>MRILTLDIGNTTVDACVFDGRDFYRIGRFPHQDVHLLKGNYDAVLVSSVKPSVNHLVLELFPEAFLIEPKHVPIKTEDIQKEKVGVDRLLNIYGFIQFHSTDGLVISCGTAFVLDLVKDSVFVGGFIAAGAKLRLEALLSKAELIPKFQLQLVDVPVGKDTQTAVLGAIRREMVCFVRCLQRQFMDSYGKEAFTVITGGDAWMLEGTGVEDPYLLHRAMWKLFTEMS</sequence>
<evidence type="ECO:0000256" key="10">
    <source>
        <dbReference type="ARBA" id="ARBA00022777"/>
    </source>
</evidence>
<feature type="binding site" evidence="16">
    <location>
        <position position="110"/>
    </location>
    <ligand>
        <name>ATP</name>
        <dbReference type="ChEBI" id="CHEBI:30616"/>
    </ligand>
</feature>
<evidence type="ECO:0000256" key="11">
    <source>
        <dbReference type="ARBA" id="ARBA00022840"/>
    </source>
</evidence>
<comment type="function">
    <text evidence="16">Catalyzes the phosphorylation of pantothenate (Pan), the first step in CoA biosynthesis.</text>
</comment>
<dbReference type="Proteomes" id="UP000002043">
    <property type="component" value="Chromosome"/>
</dbReference>
<dbReference type="PANTHER" id="PTHR34265">
    <property type="entry name" value="TYPE III PANTOTHENATE KINASE"/>
    <property type="match status" value="1"/>
</dbReference>
<comment type="pathway">
    <text evidence="4 16">Cofactor biosynthesis; coenzyme A biosynthesis; CoA from (R)-pantothenate: step 1/5.</text>
</comment>
<evidence type="ECO:0000256" key="14">
    <source>
        <dbReference type="ARBA" id="ARBA00038036"/>
    </source>
</evidence>
<dbReference type="EMBL" id="CP001931">
    <property type="protein sequence ID" value="ADC89524.1"/>
    <property type="molecule type" value="Genomic_DNA"/>
</dbReference>
<keyword evidence="13 16" id="KW-0173">Coenzyme A biosynthesis</keyword>
<dbReference type="CDD" id="cd24015">
    <property type="entry name" value="ASKHA_NBD_PanK-III"/>
    <property type="match status" value="1"/>
</dbReference>
<evidence type="ECO:0000256" key="1">
    <source>
        <dbReference type="ARBA" id="ARBA00001206"/>
    </source>
</evidence>
<dbReference type="InterPro" id="IPR043129">
    <property type="entry name" value="ATPase_NBD"/>
</dbReference>
<evidence type="ECO:0000256" key="6">
    <source>
        <dbReference type="ARBA" id="ARBA00012102"/>
    </source>
</evidence>
<dbReference type="Pfam" id="PF03309">
    <property type="entry name" value="Pan_kinase"/>
    <property type="match status" value="1"/>
</dbReference>
<evidence type="ECO:0000256" key="15">
    <source>
        <dbReference type="ARBA" id="ARBA00040883"/>
    </source>
</evidence>
<evidence type="ECO:0000256" key="5">
    <source>
        <dbReference type="ARBA" id="ARBA00011738"/>
    </source>
</evidence>
<evidence type="ECO:0000313" key="17">
    <source>
        <dbReference type="EMBL" id="ADC89524.1"/>
    </source>
</evidence>
<evidence type="ECO:0000256" key="9">
    <source>
        <dbReference type="ARBA" id="ARBA00022741"/>
    </source>
</evidence>
<keyword evidence="10 16" id="KW-0418">Kinase</keyword>
<dbReference type="GO" id="GO:0005737">
    <property type="term" value="C:cytoplasm"/>
    <property type="evidence" value="ECO:0007669"/>
    <property type="project" value="UniProtKB-SubCell"/>
</dbReference>
<reference evidence="18" key="1">
    <citation type="journal article" date="2010" name="Stand. Genomic Sci.">
        <title>Complete genome sequence of Thermocrinis albus type strain (HI 11/12T).</title>
        <authorList>
            <person name="Wirth R."/>
            <person name="Sikorski J."/>
            <person name="Brambilla E."/>
            <person name="Misra M."/>
            <person name="Lapidus A."/>
            <person name="Copeland A."/>
            <person name="Nolan M."/>
            <person name="Lucas S."/>
            <person name="Chen F."/>
            <person name="Tice H."/>
            <person name="Cheng J.F."/>
            <person name="Han C."/>
            <person name="Detter J.C."/>
            <person name="Tapia R."/>
            <person name="Bruce D."/>
            <person name="Goodwin L."/>
            <person name="Pitluck S."/>
            <person name="Pati A."/>
            <person name="Anderson I."/>
            <person name="Ivanova N."/>
            <person name="Mavromatis K."/>
            <person name="Mikhailova N."/>
            <person name="Chen A."/>
            <person name="Palaniappan K."/>
            <person name="Bilek Y."/>
            <person name="Hader T."/>
            <person name="Land M."/>
            <person name="Hauser L."/>
            <person name="Chang Y.J."/>
            <person name="Jeffries C.D."/>
            <person name="Tindall B.J."/>
            <person name="Rohde M."/>
            <person name="Goker M."/>
            <person name="Bristow J."/>
            <person name="Eisen J.A."/>
            <person name="Markowitz V."/>
            <person name="Hugenholtz P."/>
            <person name="Kyrpides N.C."/>
            <person name="Klenk H.P."/>
        </authorList>
    </citation>
    <scope>NUCLEOTIDE SEQUENCE [LARGE SCALE GENOMIC DNA]</scope>
    <source>
        <strain evidence="18">DSM 14484 / JCM 11386 / HI 11/12</strain>
    </source>
</reference>
<dbReference type="RefSeq" id="WP_012991930.1">
    <property type="nucleotide sequence ID" value="NC_013894.1"/>
</dbReference>
<name>D3SL94_THEAH</name>
<dbReference type="OrthoDB" id="14683at2"/>
<evidence type="ECO:0000256" key="8">
    <source>
        <dbReference type="ARBA" id="ARBA00022679"/>
    </source>
</evidence>
<dbReference type="GO" id="GO:0004594">
    <property type="term" value="F:pantothenate kinase activity"/>
    <property type="evidence" value="ECO:0007669"/>
    <property type="project" value="UniProtKB-UniRule"/>
</dbReference>
<dbReference type="Gene3D" id="3.30.420.40">
    <property type="match status" value="2"/>
</dbReference>
<comment type="caution">
    <text evidence="16">Lacks conserved residue(s) required for the propagation of feature annotation.</text>
</comment>
<proteinExistence type="inferred from homology"/>
<keyword evidence="11 16" id="KW-0067">ATP-binding</keyword>
<comment type="subunit">
    <text evidence="5 16">Homodimer.</text>
</comment>
<dbReference type="NCBIfam" id="TIGR00671">
    <property type="entry name" value="baf"/>
    <property type="match status" value="1"/>
</dbReference>
<comment type="cofactor">
    <cofactor evidence="2">
        <name>K(+)</name>
        <dbReference type="ChEBI" id="CHEBI:29103"/>
    </cofactor>
</comment>
<comment type="similarity">
    <text evidence="14 16">Belongs to the type III pantothenate kinase family.</text>
</comment>
<comment type="cofactor">
    <cofactor evidence="16">
        <name>NH4(+)</name>
        <dbReference type="ChEBI" id="CHEBI:28938"/>
    </cofactor>
    <cofactor evidence="16">
        <name>K(+)</name>
        <dbReference type="ChEBI" id="CHEBI:29103"/>
    </cofactor>
    <text evidence="16">A monovalent cation. Ammonium or potassium.</text>
</comment>
<evidence type="ECO:0000256" key="2">
    <source>
        <dbReference type="ARBA" id="ARBA00001958"/>
    </source>
</evidence>
<dbReference type="InterPro" id="IPR004619">
    <property type="entry name" value="Type_III_PanK"/>
</dbReference>
<evidence type="ECO:0000256" key="4">
    <source>
        <dbReference type="ARBA" id="ARBA00005225"/>
    </source>
</evidence>
<dbReference type="AlphaFoldDB" id="D3SL94"/>
<comment type="subcellular location">
    <subcellularLocation>
        <location evidence="3 16">Cytoplasm</location>
    </subcellularLocation>
</comment>
<dbReference type="KEGG" id="tal:Thal_0892"/>
<keyword evidence="9 16" id="KW-0547">Nucleotide-binding</keyword>
<dbReference type="GO" id="GO:0005524">
    <property type="term" value="F:ATP binding"/>
    <property type="evidence" value="ECO:0007669"/>
    <property type="project" value="UniProtKB-UniRule"/>
</dbReference>
<feature type="binding site" evidence="16">
    <location>
        <begin position="85"/>
        <end position="88"/>
    </location>
    <ligand>
        <name>substrate</name>
    </ligand>
</feature>
<organism evidence="17 18">
    <name type="scientific">Thermocrinis albus (strain DSM 14484 / JCM 11386 / HI 11/12)</name>
    <dbReference type="NCBI Taxonomy" id="638303"/>
    <lineage>
        <taxon>Bacteria</taxon>
        <taxon>Pseudomonadati</taxon>
        <taxon>Aquificota</taxon>
        <taxon>Aquificia</taxon>
        <taxon>Aquificales</taxon>
        <taxon>Aquificaceae</taxon>
        <taxon>Thermocrinis</taxon>
    </lineage>
</organism>
<keyword evidence="8 16" id="KW-0808">Transferase</keyword>
<dbReference type="SUPFAM" id="SSF53067">
    <property type="entry name" value="Actin-like ATPase domain"/>
    <property type="match status" value="2"/>
</dbReference>